<dbReference type="EMBL" id="LT670849">
    <property type="protein sequence ID" value="SHN66524.1"/>
    <property type="molecule type" value="Genomic_DNA"/>
</dbReference>
<gene>
    <name evidence="1" type="ORF">SAMN05444170_0972</name>
</gene>
<organism evidence="1 2">
    <name type="scientific">Bradyrhizobium erythrophlei</name>
    <dbReference type="NCBI Taxonomy" id="1437360"/>
    <lineage>
        <taxon>Bacteria</taxon>
        <taxon>Pseudomonadati</taxon>
        <taxon>Pseudomonadota</taxon>
        <taxon>Alphaproteobacteria</taxon>
        <taxon>Hyphomicrobiales</taxon>
        <taxon>Nitrobacteraceae</taxon>
        <taxon>Bradyrhizobium</taxon>
    </lineage>
</organism>
<reference evidence="2" key="1">
    <citation type="submission" date="2016-11" db="EMBL/GenBank/DDBJ databases">
        <authorList>
            <person name="Varghese N."/>
            <person name="Submissions S."/>
        </authorList>
    </citation>
    <scope>NUCLEOTIDE SEQUENCE [LARGE SCALE GENOMIC DNA]</scope>
    <source>
        <strain evidence="2">GAS401</strain>
    </source>
</reference>
<name>A0A1M7T758_9BRAD</name>
<keyword evidence="2" id="KW-1185">Reference proteome</keyword>
<dbReference type="AlphaFoldDB" id="A0A1M7T758"/>
<evidence type="ECO:0000313" key="2">
    <source>
        <dbReference type="Proteomes" id="UP000184096"/>
    </source>
</evidence>
<dbReference type="RefSeq" id="WP_072816927.1">
    <property type="nucleotide sequence ID" value="NZ_LT670849.1"/>
</dbReference>
<dbReference type="Proteomes" id="UP000184096">
    <property type="component" value="Chromosome I"/>
</dbReference>
<evidence type="ECO:0000313" key="1">
    <source>
        <dbReference type="EMBL" id="SHN66524.1"/>
    </source>
</evidence>
<proteinExistence type="predicted"/>
<accession>A0A1M7T758</accession>
<protein>
    <submittedName>
        <fullName evidence="1">Uncharacterized protein</fullName>
    </submittedName>
</protein>
<sequence length="72" mass="8044">MSLLRKRLEKLEDRLAPPEGRPFCVWGMTSGNSDGTRRKTDQEIQAEVDAAMMSGAMGAFDLPTVVCWRIES</sequence>